<dbReference type="PANTHER" id="PTHR20963:SF8">
    <property type="entry name" value="MULTIPLE INOSITOL POLYPHOSPHATE PHOSPHATASE 1"/>
    <property type="match status" value="1"/>
</dbReference>
<evidence type="ECO:0000256" key="11">
    <source>
        <dbReference type="ARBA" id="ARBA00043671"/>
    </source>
</evidence>
<evidence type="ECO:0000256" key="6">
    <source>
        <dbReference type="ARBA" id="ARBA00022729"/>
    </source>
</evidence>
<dbReference type="GO" id="GO:0016020">
    <property type="term" value="C:membrane"/>
    <property type="evidence" value="ECO:0007669"/>
    <property type="project" value="UniProtKB-SubCell"/>
</dbReference>
<keyword evidence="6" id="KW-0732">Signal</keyword>
<sequence>MKKIYLSVVCLLISIPLIAQLYVEPEKEVECSVFLAKEGRGRAQQGLEIWDDYIFSCEDGGHVNIYDFKSADPKPVAGFELASSHPDNHVNNVCFGVETKRGASFPLLYITNGKVGSELEWLCFVESITRRGKRFSSEIAQTIELDGSKWAEKGYVPIFGAPSWLVDRERGFIWIFSARKRTVAKVTKHAWENQYVATKFRIPSLSEGAKVRLDENDILDQVVFPYEVWFTQAGCMHDGKIYFCFGVGKQDDSRPSCIRVYDTDRRTITARYNVQEQVIYEPEDIVVKDGVMYVNTNTNAKKTSDLPCIFKLSLPKEKPVAENPLDEIRRDPERAGGVYYVTDLSHPVTPAPKGYTPFYINGYFRHGARQIDDEVTYPAIYGVLEKAHATNNLTDFGKALYERLEPFKKNVFYKEGDLTQIGYRQTKEIGRRMVQNYPEVFEGHPYLKTNATNVLRVAATMQSVNSGILSLRPGLEWAEIDNSRSFLTTLNPYGNVCPDRSPLDKYILGKENSWYKKYRSYIDEKLNVDAFFTRLFIDVTQVESEYDKYDLIHRFWLMASLMQCLDRQVPIWDIFTEEEILAWAEIENYKYFAQKGPEPVSHGRSWGLASRTLRHLLDESAEDLVRKRHGINLNFGHDGVLMAILTNLQAGTWAREASNSKEALRSWKYWDIPMGANLQMIFYQSEGNPDVLVKFMLNEKDLRLPLEAVEASYYKWNEVYKFYIEHCDKVEKSLAETLKLSYEDF</sequence>
<evidence type="ECO:0000256" key="3">
    <source>
        <dbReference type="ARBA" id="ARBA00012976"/>
    </source>
</evidence>
<evidence type="ECO:0000256" key="8">
    <source>
        <dbReference type="ARBA" id="ARBA00023136"/>
    </source>
</evidence>
<dbReference type="RefSeq" id="WP_074909478.1">
    <property type="nucleotide sequence ID" value="NZ_FOUM01000009.1"/>
</dbReference>
<evidence type="ECO:0000256" key="7">
    <source>
        <dbReference type="ARBA" id="ARBA00022801"/>
    </source>
</evidence>
<evidence type="ECO:0000256" key="10">
    <source>
        <dbReference type="ARBA" id="ARBA00043668"/>
    </source>
</evidence>
<dbReference type="Gene3D" id="3.40.50.1240">
    <property type="entry name" value="Phosphoglycerate mutase-like"/>
    <property type="match status" value="1"/>
</dbReference>
<accession>A0A1I4T7H9</accession>
<evidence type="ECO:0000256" key="2">
    <source>
        <dbReference type="ARBA" id="ARBA00008422"/>
    </source>
</evidence>
<dbReference type="Pfam" id="PF00328">
    <property type="entry name" value="His_Phos_2"/>
    <property type="match status" value="1"/>
</dbReference>
<name>A0A1I4T7H9_9BACE</name>
<dbReference type="EC" id="3.1.3.62" evidence="4"/>
<reference evidence="14 15" key="1">
    <citation type="submission" date="2016-10" db="EMBL/GenBank/DDBJ databases">
        <authorList>
            <person name="de Groot N.N."/>
        </authorList>
    </citation>
    <scope>NUCLEOTIDE SEQUENCE [LARGE SCALE GENOMIC DNA]</scope>
    <source>
        <strain evidence="14 15">NLAE-zl-C202</strain>
    </source>
</reference>
<dbReference type="InterPro" id="IPR000560">
    <property type="entry name" value="His_Pase_clade-2"/>
</dbReference>
<dbReference type="CDD" id="cd07061">
    <property type="entry name" value="HP_HAP_like"/>
    <property type="match status" value="1"/>
</dbReference>
<evidence type="ECO:0000256" key="5">
    <source>
        <dbReference type="ARBA" id="ARBA00018097"/>
    </source>
</evidence>
<comment type="catalytic activity">
    <reaction evidence="10">
        <text>1D-myo-inositol 1,2,5,6-tetrakisphosphate + H2O = 1D-myo-inositol 1,2,6-trisphosphate + phosphate</text>
        <dbReference type="Rhea" id="RHEA:77119"/>
        <dbReference type="ChEBI" id="CHEBI:15377"/>
        <dbReference type="ChEBI" id="CHEBI:43474"/>
        <dbReference type="ChEBI" id="CHEBI:195535"/>
        <dbReference type="ChEBI" id="CHEBI:195537"/>
        <dbReference type="EC" id="3.1.3.62"/>
    </reaction>
    <physiologicalReaction direction="left-to-right" evidence="10">
        <dbReference type="Rhea" id="RHEA:77120"/>
    </physiologicalReaction>
</comment>
<proteinExistence type="inferred from homology"/>
<comment type="catalytic activity">
    <reaction evidence="13">
        <text>(2R)-2,3-bisphosphoglycerate + H2O = (2R)-2-phosphoglycerate + phosphate</text>
        <dbReference type="Rhea" id="RHEA:27381"/>
        <dbReference type="ChEBI" id="CHEBI:15377"/>
        <dbReference type="ChEBI" id="CHEBI:43474"/>
        <dbReference type="ChEBI" id="CHEBI:58248"/>
        <dbReference type="ChEBI" id="CHEBI:58289"/>
        <dbReference type="EC" id="3.1.3.80"/>
    </reaction>
    <physiologicalReaction direction="left-to-right" evidence="13">
        <dbReference type="Rhea" id="RHEA:27382"/>
    </physiologicalReaction>
</comment>
<dbReference type="EC" id="3.1.3.80" evidence="3"/>
<keyword evidence="8" id="KW-0472">Membrane</keyword>
<evidence type="ECO:0000313" key="15">
    <source>
        <dbReference type="Proteomes" id="UP000183766"/>
    </source>
</evidence>
<dbReference type="SUPFAM" id="SSF53254">
    <property type="entry name" value="Phosphoglycerate mutase-like"/>
    <property type="match status" value="1"/>
</dbReference>
<dbReference type="GO" id="GO:0034417">
    <property type="term" value="F:bisphosphoglycerate 3-phosphatase activity"/>
    <property type="evidence" value="ECO:0007669"/>
    <property type="project" value="UniProtKB-EC"/>
</dbReference>
<comment type="catalytic activity">
    <reaction evidence="11">
        <text>1D-myo-inositol 1,2,4,5,6-pentakisphosphate + H2O = 1D-myo-inositol 1,2,5,6-tetrakisphosphate + phosphate</text>
        <dbReference type="Rhea" id="RHEA:77115"/>
        <dbReference type="ChEBI" id="CHEBI:15377"/>
        <dbReference type="ChEBI" id="CHEBI:43474"/>
        <dbReference type="ChEBI" id="CHEBI:57798"/>
        <dbReference type="ChEBI" id="CHEBI:195535"/>
        <dbReference type="EC" id="3.1.3.62"/>
    </reaction>
    <physiologicalReaction direction="left-to-right" evidence="11">
        <dbReference type="Rhea" id="RHEA:77116"/>
    </physiologicalReaction>
</comment>
<comment type="similarity">
    <text evidence="2">Belongs to the histidine acid phosphatase family. MINPP1 subfamily.</text>
</comment>
<evidence type="ECO:0000256" key="9">
    <source>
        <dbReference type="ARBA" id="ARBA00031642"/>
    </source>
</evidence>
<dbReference type="PANTHER" id="PTHR20963">
    <property type="entry name" value="MULTIPLE INOSITOL POLYPHOSPHATE PHOSPHATASE-RELATED"/>
    <property type="match status" value="1"/>
</dbReference>
<dbReference type="AlphaFoldDB" id="A0A1I4T7H9"/>
<evidence type="ECO:0000256" key="13">
    <source>
        <dbReference type="ARBA" id="ARBA00043832"/>
    </source>
</evidence>
<protein>
    <recommendedName>
        <fullName evidence="5">Multiple inositol polyphosphate phosphatase 1</fullName>
        <ecNumber evidence="4">3.1.3.62</ecNumber>
        <ecNumber evidence="3">3.1.3.80</ecNumber>
    </recommendedName>
    <alternativeName>
        <fullName evidence="9">2,3-bisphosphoglycerate 3-phosphatase</fullName>
    </alternativeName>
</protein>
<evidence type="ECO:0000256" key="1">
    <source>
        <dbReference type="ARBA" id="ARBA00004370"/>
    </source>
</evidence>
<dbReference type="EMBL" id="FOUM01000009">
    <property type="protein sequence ID" value="SFM72553.1"/>
    <property type="molecule type" value="Genomic_DNA"/>
</dbReference>
<organism evidence="14 15">
    <name type="scientific">Bacteroides xylanisolvens</name>
    <dbReference type="NCBI Taxonomy" id="371601"/>
    <lineage>
        <taxon>Bacteria</taxon>
        <taxon>Pseudomonadati</taxon>
        <taxon>Bacteroidota</taxon>
        <taxon>Bacteroidia</taxon>
        <taxon>Bacteroidales</taxon>
        <taxon>Bacteroidaceae</taxon>
        <taxon>Bacteroides</taxon>
    </lineage>
</organism>
<gene>
    <name evidence="14" type="ORF">SAMN05216250_10983</name>
</gene>
<evidence type="ECO:0000256" key="12">
    <source>
        <dbReference type="ARBA" id="ARBA00043691"/>
    </source>
</evidence>
<dbReference type="InterPro" id="IPR029033">
    <property type="entry name" value="His_PPase_superfam"/>
</dbReference>
<dbReference type="Proteomes" id="UP000183766">
    <property type="component" value="Unassembled WGS sequence"/>
</dbReference>
<comment type="subcellular location">
    <subcellularLocation>
        <location evidence="1">Membrane</location>
    </subcellularLocation>
</comment>
<keyword evidence="7" id="KW-0378">Hydrolase</keyword>
<evidence type="ECO:0000313" key="14">
    <source>
        <dbReference type="EMBL" id="SFM72553.1"/>
    </source>
</evidence>
<comment type="catalytic activity">
    <reaction evidence="12">
        <text>1D-myo-inositol hexakisphosphate + H2O = 1D-myo-inositol 1,2,4,5,6-pentakisphosphate + phosphate</text>
        <dbReference type="Rhea" id="RHEA:16989"/>
        <dbReference type="ChEBI" id="CHEBI:15377"/>
        <dbReference type="ChEBI" id="CHEBI:43474"/>
        <dbReference type="ChEBI" id="CHEBI:57798"/>
        <dbReference type="ChEBI" id="CHEBI:58130"/>
        <dbReference type="EC" id="3.1.3.62"/>
    </reaction>
    <physiologicalReaction direction="left-to-right" evidence="12">
        <dbReference type="Rhea" id="RHEA:16990"/>
    </physiologicalReaction>
</comment>
<evidence type="ECO:0000256" key="4">
    <source>
        <dbReference type="ARBA" id="ARBA00013040"/>
    </source>
</evidence>